<sequence>MDSIAGTPRSSFSIPPSDRIRCEGWGQKRAFCPSRSFPLLSDCHRLGRCPKKQSSICLHTPAPLFPTGANHSETRRTWKTDSPTCLSALDDSSKG</sequence>
<geneLocation type="mitochondrion" evidence="1"/>
<dbReference type="EMBL" id="LKAM01000012">
    <property type="protein sequence ID" value="KUM46302.1"/>
    <property type="molecule type" value="Genomic_DNA"/>
</dbReference>
<protein>
    <submittedName>
        <fullName evidence="1">Uncharacterized protein</fullName>
    </submittedName>
</protein>
<comment type="caution">
    <text evidence="1">The sequence shown here is derived from an EMBL/GenBank/DDBJ whole genome shotgun (WGS) entry which is preliminary data.</text>
</comment>
<evidence type="ECO:0000313" key="1">
    <source>
        <dbReference type="EMBL" id="KUM46302.1"/>
    </source>
</evidence>
<keyword evidence="1" id="KW-0496">Mitochondrion</keyword>
<organism evidence="1">
    <name type="scientific">Picea glauca</name>
    <name type="common">White spruce</name>
    <name type="synonym">Pinus glauca</name>
    <dbReference type="NCBI Taxonomy" id="3330"/>
    <lineage>
        <taxon>Eukaryota</taxon>
        <taxon>Viridiplantae</taxon>
        <taxon>Streptophyta</taxon>
        <taxon>Embryophyta</taxon>
        <taxon>Tracheophyta</taxon>
        <taxon>Spermatophyta</taxon>
        <taxon>Pinopsida</taxon>
        <taxon>Pinidae</taxon>
        <taxon>Conifers I</taxon>
        <taxon>Pinales</taxon>
        <taxon>Pinaceae</taxon>
        <taxon>Picea</taxon>
    </lineage>
</organism>
<reference evidence="1" key="1">
    <citation type="journal article" date="2015" name="Genome Biol. Evol.">
        <title>Organellar Genomes of White Spruce (Picea glauca): Assembly and Annotation.</title>
        <authorList>
            <person name="Jackman S.D."/>
            <person name="Warren R.L."/>
            <person name="Gibb E.A."/>
            <person name="Vandervalk B.P."/>
            <person name="Mohamadi H."/>
            <person name="Chu J."/>
            <person name="Raymond A."/>
            <person name="Pleasance S."/>
            <person name="Coope R."/>
            <person name="Wildung M.R."/>
            <person name="Ritland C.E."/>
            <person name="Bousquet J."/>
            <person name="Jones S.J."/>
            <person name="Bohlmann J."/>
            <person name="Birol I."/>
        </authorList>
    </citation>
    <scope>NUCLEOTIDE SEQUENCE [LARGE SCALE GENOMIC DNA]</scope>
    <source>
        <tissue evidence="1">Flushing bud</tissue>
    </source>
</reference>
<gene>
    <name evidence="1" type="ORF">ABT39_MTgene1808</name>
</gene>
<name>A0A101LVV0_PICGL</name>
<accession>A0A101LVV0</accession>
<proteinExistence type="predicted"/>
<dbReference type="AlphaFoldDB" id="A0A101LVV0"/>